<feature type="transmembrane region" description="Helical" evidence="7">
    <location>
        <begin position="326"/>
        <end position="346"/>
    </location>
</feature>
<comment type="cofactor">
    <cofactor evidence="1">
        <name>Zn(2+)</name>
        <dbReference type="ChEBI" id="CHEBI:29105"/>
    </cofactor>
</comment>
<feature type="transmembrane region" description="Helical" evidence="7">
    <location>
        <begin position="392"/>
        <end position="414"/>
    </location>
</feature>
<feature type="transmembrane region" description="Helical" evidence="7">
    <location>
        <begin position="564"/>
        <end position="586"/>
    </location>
</feature>
<keyword evidence="7" id="KW-0812">Transmembrane</keyword>
<keyword evidence="7" id="KW-0472">Membrane</keyword>
<feature type="transmembrane region" description="Helical" evidence="7">
    <location>
        <begin position="711"/>
        <end position="732"/>
    </location>
</feature>
<evidence type="ECO:0000256" key="7">
    <source>
        <dbReference type="SAM" id="Phobius"/>
    </source>
</evidence>
<feature type="transmembrane region" description="Helical" evidence="7">
    <location>
        <begin position="535"/>
        <end position="552"/>
    </location>
</feature>
<name>A0A1C5GM46_9ACTN</name>
<feature type="transmembrane region" description="Helical" evidence="7">
    <location>
        <begin position="243"/>
        <end position="261"/>
    </location>
</feature>
<dbReference type="EMBL" id="LT607753">
    <property type="protein sequence ID" value="SCG34803.1"/>
    <property type="molecule type" value="Genomic_DNA"/>
</dbReference>
<feature type="transmembrane region" description="Helical" evidence="7">
    <location>
        <begin position="606"/>
        <end position="626"/>
    </location>
</feature>
<feature type="transmembrane region" description="Helical" evidence="7">
    <location>
        <begin position="426"/>
        <end position="448"/>
    </location>
</feature>
<evidence type="ECO:0000256" key="6">
    <source>
        <dbReference type="ARBA" id="ARBA00023049"/>
    </source>
</evidence>
<dbReference type="Pfam" id="PF01435">
    <property type="entry name" value="Peptidase_M48"/>
    <property type="match status" value="1"/>
</dbReference>
<dbReference type="InterPro" id="IPR001915">
    <property type="entry name" value="Peptidase_M48"/>
</dbReference>
<evidence type="ECO:0000313" key="9">
    <source>
        <dbReference type="EMBL" id="SCG34803.1"/>
    </source>
</evidence>
<evidence type="ECO:0000256" key="5">
    <source>
        <dbReference type="ARBA" id="ARBA00022833"/>
    </source>
</evidence>
<dbReference type="AlphaFoldDB" id="A0A1C5GM46"/>
<keyword evidence="2 9" id="KW-0645">Protease</keyword>
<feature type="transmembrane region" description="Helical" evidence="7">
    <location>
        <begin position="674"/>
        <end position="704"/>
    </location>
</feature>
<accession>A0A1C5GM46</accession>
<dbReference type="GO" id="GO:0046872">
    <property type="term" value="F:metal ion binding"/>
    <property type="evidence" value="ECO:0007669"/>
    <property type="project" value="UniProtKB-KW"/>
</dbReference>
<keyword evidence="5" id="KW-0862">Zinc</keyword>
<keyword evidence="6" id="KW-0482">Metalloprotease</keyword>
<protein>
    <submittedName>
        <fullName evidence="9">Zn-dependent protease with chaperone function</fullName>
    </submittedName>
</protein>
<evidence type="ECO:0000313" key="10">
    <source>
        <dbReference type="Proteomes" id="UP000198215"/>
    </source>
</evidence>
<dbReference type="OrthoDB" id="4889053at2"/>
<reference evidence="10" key="1">
    <citation type="submission" date="2016-06" db="EMBL/GenBank/DDBJ databases">
        <authorList>
            <person name="Varghese N."/>
            <person name="Submissions Spin"/>
        </authorList>
    </citation>
    <scope>NUCLEOTIDE SEQUENCE [LARGE SCALE GENOMIC DNA]</scope>
    <source>
        <strain evidence="10">DSM 45161</strain>
    </source>
</reference>
<evidence type="ECO:0000259" key="8">
    <source>
        <dbReference type="Pfam" id="PF01435"/>
    </source>
</evidence>
<keyword evidence="3" id="KW-0479">Metal-binding</keyword>
<feature type="transmembrane region" description="Helical" evidence="7">
    <location>
        <begin position="358"/>
        <end position="380"/>
    </location>
</feature>
<evidence type="ECO:0000256" key="4">
    <source>
        <dbReference type="ARBA" id="ARBA00022801"/>
    </source>
</evidence>
<organism evidence="9 10">
    <name type="scientific">Micromonospora coxensis</name>
    <dbReference type="NCBI Taxonomy" id="356852"/>
    <lineage>
        <taxon>Bacteria</taxon>
        <taxon>Bacillati</taxon>
        <taxon>Actinomycetota</taxon>
        <taxon>Actinomycetes</taxon>
        <taxon>Micromonosporales</taxon>
        <taxon>Micromonosporaceae</taxon>
        <taxon>Micromonospora</taxon>
    </lineage>
</organism>
<sequence>MGEPPRGTALPPLPSATLGRFVAAVTAVVGTSMFGWRYVLIDPEAVRDRAGCLQELRGLPPAVDVRTGTLDAGSAEAVRRCVDTVLTDVLRQMLVGLAVLAAVTALVYLAAPWVERRLRGLRRLDRVPGAEALRADLANLVREAGLRRAPTFLVSRSARVSGNTFGTPPARYVRLDLGLVHAHRTAPAVFRTVVLHELAHLRNADVDLTRLAIALAWAFPLGVLAPFVVRFADADAGQLAGDAWRLAVFVLVAQVSTWSVLRAREFAADARLTGVDAATARALLGGDRAPAGRRARLAALFRFHPLGRARVQELDRPRRLVTARPVEALGAGLAAGIAAPPLFSLIDHLPLPWGGFSGDAYVVGLLLGAPLALVLTGALWRSAWWAREHGGPAAGGGVFGAALVLGLLVGRRLAWSAGYADDRPTWWVQAVLAALAVAGGALLGRWVALGARVWLRRLPRVDVDRTRLAWAGAAAATTVVTAVFVGSLLVLHIWSIGAEVNMLLVLAAREGHPGEVSVLTLADAVGWHVRILADQAPYLLALPLAAALFPALATPHARRRAVRLGLVTGVVGALALPVVVLGVVVASRDPGLGAATLRGLVDGHTLLPVTLVELTAAVAAVAGSRLSTWHATLAALTAGLVLAPAALAATVLLTCSGGDQGCAALVHRAAVTRALGHALLVAPVFATLAAALGAAVTAALTVVGRPPYRRWAVSGAVVLALLAVAGGVAATYRLPATAPEAGRDPCLVGVWRLTTGRYHAPVAADSVLGTLAGLRRGADLDLTSDSATGYATAYRADGTATDLYDLAVAEGTLNGQRVRRVARGAVSYRWTAEDGRYTQRDGVQAGLVALLRVGRHEVDVTSAPRNSAGSYRCDGQRLVIRLETDDGSWDEEVFVRSPA</sequence>
<feature type="transmembrane region" description="Helical" evidence="7">
    <location>
        <begin position="633"/>
        <end position="654"/>
    </location>
</feature>
<dbReference type="GO" id="GO:0004222">
    <property type="term" value="F:metalloendopeptidase activity"/>
    <property type="evidence" value="ECO:0007669"/>
    <property type="project" value="InterPro"/>
</dbReference>
<gene>
    <name evidence="9" type="ORF">GA0070614_0102</name>
</gene>
<keyword evidence="10" id="KW-1185">Reference proteome</keyword>
<evidence type="ECO:0000256" key="1">
    <source>
        <dbReference type="ARBA" id="ARBA00001947"/>
    </source>
</evidence>
<dbReference type="RefSeq" id="WP_088974127.1">
    <property type="nucleotide sequence ID" value="NZ_LT607753.1"/>
</dbReference>
<dbReference type="GO" id="GO:0006508">
    <property type="term" value="P:proteolysis"/>
    <property type="evidence" value="ECO:0007669"/>
    <property type="project" value="UniProtKB-KW"/>
</dbReference>
<dbReference type="Proteomes" id="UP000198215">
    <property type="component" value="Chromosome I"/>
</dbReference>
<feature type="domain" description="Peptidase M48" evidence="8">
    <location>
        <begin position="132"/>
        <end position="316"/>
    </location>
</feature>
<proteinExistence type="predicted"/>
<keyword evidence="4" id="KW-0378">Hydrolase</keyword>
<feature type="transmembrane region" description="Helical" evidence="7">
    <location>
        <begin position="211"/>
        <end position="231"/>
    </location>
</feature>
<feature type="transmembrane region" description="Helical" evidence="7">
    <location>
        <begin position="21"/>
        <end position="39"/>
    </location>
</feature>
<feature type="transmembrane region" description="Helical" evidence="7">
    <location>
        <begin position="468"/>
        <end position="494"/>
    </location>
</feature>
<feature type="transmembrane region" description="Helical" evidence="7">
    <location>
        <begin position="93"/>
        <end position="114"/>
    </location>
</feature>
<evidence type="ECO:0000256" key="3">
    <source>
        <dbReference type="ARBA" id="ARBA00022723"/>
    </source>
</evidence>
<evidence type="ECO:0000256" key="2">
    <source>
        <dbReference type="ARBA" id="ARBA00022670"/>
    </source>
</evidence>
<keyword evidence="7" id="KW-1133">Transmembrane helix</keyword>